<organism evidence="5 6">
    <name type="scientific">Kaistia nematophila</name>
    <dbReference type="NCBI Taxonomy" id="2994654"/>
    <lineage>
        <taxon>Bacteria</taxon>
        <taxon>Pseudomonadati</taxon>
        <taxon>Pseudomonadota</taxon>
        <taxon>Alphaproteobacteria</taxon>
        <taxon>Hyphomicrobiales</taxon>
        <taxon>Kaistiaceae</taxon>
        <taxon>Kaistia</taxon>
    </lineage>
</organism>
<dbReference type="Gene3D" id="2.60.120.10">
    <property type="entry name" value="Jelly Rolls"/>
    <property type="match status" value="1"/>
</dbReference>
<protein>
    <submittedName>
        <fullName evidence="5">AraC family transcriptional regulator</fullName>
    </submittedName>
</protein>
<dbReference type="Proteomes" id="UP001144805">
    <property type="component" value="Unassembled WGS sequence"/>
</dbReference>
<gene>
    <name evidence="5" type="ORF">OSH07_13070</name>
</gene>
<evidence type="ECO:0000259" key="4">
    <source>
        <dbReference type="PROSITE" id="PS01124"/>
    </source>
</evidence>
<evidence type="ECO:0000256" key="2">
    <source>
        <dbReference type="ARBA" id="ARBA00023125"/>
    </source>
</evidence>
<dbReference type="InterPro" id="IPR018060">
    <property type="entry name" value="HTH_AraC"/>
</dbReference>
<evidence type="ECO:0000313" key="5">
    <source>
        <dbReference type="EMBL" id="MCX5570129.1"/>
    </source>
</evidence>
<evidence type="ECO:0000256" key="3">
    <source>
        <dbReference type="ARBA" id="ARBA00023163"/>
    </source>
</evidence>
<dbReference type="SMART" id="SM00342">
    <property type="entry name" value="HTH_ARAC"/>
    <property type="match status" value="1"/>
</dbReference>
<dbReference type="EMBL" id="JAPKNK010000005">
    <property type="protein sequence ID" value="MCX5570129.1"/>
    <property type="molecule type" value="Genomic_DNA"/>
</dbReference>
<dbReference type="PANTHER" id="PTHR43280">
    <property type="entry name" value="ARAC-FAMILY TRANSCRIPTIONAL REGULATOR"/>
    <property type="match status" value="1"/>
</dbReference>
<dbReference type="SUPFAM" id="SSF46689">
    <property type="entry name" value="Homeodomain-like"/>
    <property type="match status" value="2"/>
</dbReference>
<dbReference type="InterPro" id="IPR018062">
    <property type="entry name" value="HTH_AraC-typ_CS"/>
</dbReference>
<reference evidence="5" key="1">
    <citation type="submission" date="2022-11" db="EMBL/GenBank/DDBJ databases">
        <title>Biodiversity and phylogenetic relationships of bacteria.</title>
        <authorList>
            <person name="Machado R.A.R."/>
            <person name="Bhat A."/>
            <person name="Loulou A."/>
            <person name="Kallel S."/>
        </authorList>
    </citation>
    <scope>NUCLEOTIDE SEQUENCE</scope>
    <source>
        <strain evidence="5">K-TC2</strain>
    </source>
</reference>
<evidence type="ECO:0000256" key="1">
    <source>
        <dbReference type="ARBA" id="ARBA00023015"/>
    </source>
</evidence>
<accession>A0A9X3E1V5</accession>
<dbReference type="PANTHER" id="PTHR43280:SF27">
    <property type="entry name" value="TRANSCRIPTIONAL REGULATOR MTLR"/>
    <property type="match status" value="1"/>
</dbReference>
<dbReference type="PROSITE" id="PS01124">
    <property type="entry name" value="HTH_ARAC_FAMILY_2"/>
    <property type="match status" value="1"/>
</dbReference>
<dbReference type="Pfam" id="PF12833">
    <property type="entry name" value="HTH_18"/>
    <property type="match status" value="1"/>
</dbReference>
<dbReference type="CDD" id="cd06976">
    <property type="entry name" value="cupin_MtlR-like_N"/>
    <property type="match status" value="1"/>
</dbReference>
<name>A0A9X3E1V5_9HYPH</name>
<dbReference type="InterPro" id="IPR003313">
    <property type="entry name" value="AraC-bd"/>
</dbReference>
<dbReference type="RefSeq" id="WP_266339103.1">
    <property type="nucleotide sequence ID" value="NZ_JAPKNK010000005.1"/>
</dbReference>
<dbReference type="Gene3D" id="1.10.10.60">
    <property type="entry name" value="Homeodomain-like"/>
    <property type="match status" value="2"/>
</dbReference>
<sequence>MTPDLEVVDIRRGESYKAWEHGYPFRTVRWHFHPEYELHHVVATKGRYFVGDFIGEFEPGNLVLTGPNLPHNWISDLPEGATVPLRCRMVLFSQEFIGRLLCLAPELAAFERVLEMSRRGALFRPETAAEAAPVMREMIDAQGIRRFELFITLMGILGRSNDMRPLASSHYLPDPSGYMSVGINKALAYIGENLTEPFSETDLAQIAGQSASAFSRSFRRHTGMALVQFVNRLRINLACQLLMSDDARPITEICYAVGFNNLSNFNRQFLAQKGMPPSRFRTLLAENSRVVQAA</sequence>
<dbReference type="InterPro" id="IPR009057">
    <property type="entry name" value="Homeodomain-like_sf"/>
</dbReference>
<dbReference type="PROSITE" id="PS00041">
    <property type="entry name" value="HTH_ARAC_FAMILY_1"/>
    <property type="match status" value="1"/>
</dbReference>
<feature type="domain" description="HTH araC/xylS-type" evidence="4">
    <location>
        <begin position="184"/>
        <end position="283"/>
    </location>
</feature>
<keyword evidence="6" id="KW-1185">Reference proteome</keyword>
<dbReference type="GO" id="GO:0003700">
    <property type="term" value="F:DNA-binding transcription factor activity"/>
    <property type="evidence" value="ECO:0007669"/>
    <property type="project" value="InterPro"/>
</dbReference>
<keyword evidence="1" id="KW-0805">Transcription regulation</keyword>
<keyword evidence="3" id="KW-0804">Transcription</keyword>
<comment type="caution">
    <text evidence="5">The sequence shown here is derived from an EMBL/GenBank/DDBJ whole genome shotgun (WGS) entry which is preliminary data.</text>
</comment>
<dbReference type="GO" id="GO:0043565">
    <property type="term" value="F:sequence-specific DNA binding"/>
    <property type="evidence" value="ECO:0007669"/>
    <property type="project" value="InterPro"/>
</dbReference>
<dbReference type="SUPFAM" id="SSF51215">
    <property type="entry name" value="Regulatory protein AraC"/>
    <property type="match status" value="1"/>
</dbReference>
<proteinExistence type="predicted"/>
<dbReference type="AlphaFoldDB" id="A0A9X3E1V5"/>
<dbReference type="InterPro" id="IPR037923">
    <property type="entry name" value="HTH-like"/>
</dbReference>
<dbReference type="Pfam" id="PF02311">
    <property type="entry name" value="AraC_binding"/>
    <property type="match status" value="1"/>
</dbReference>
<evidence type="ECO:0000313" key="6">
    <source>
        <dbReference type="Proteomes" id="UP001144805"/>
    </source>
</evidence>
<keyword evidence="2" id="KW-0238">DNA-binding</keyword>
<dbReference type="InterPro" id="IPR014710">
    <property type="entry name" value="RmlC-like_jellyroll"/>
</dbReference>